<name>A0A7C0WUU6_9BACT</name>
<organism evidence="1">
    <name type="scientific">Thermodesulforhabdus norvegica</name>
    <dbReference type="NCBI Taxonomy" id="39841"/>
    <lineage>
        <taxon>Bacteria</taxon>
        <taxon>Pseudomonadati</taxon>
        <taxon>Thermodesulfobacteriota</taxon>
        <taxon>Syntrophobacteria</taxon>
        <taxon>Syntrophobacterales</taxon>
        <taxon>Thermodesulforhabdaceae</taxon>
        <taxon>Thermodesulforhabdus</taxon>
    </lineage>
</organism>
<reference evidence="1" key="1">
    <citation type="journal article" date="2020" name="mSystems">
        <title>Genome- and Community-Level Interaction Insights into Carbon Utilization and Element Cycling Functions of Hydrothermarchaeota in Hydrothermal Sediment.</title>
        <authorList>
            <person name="Zhou Z."/>
            <person name="Liu Y."/>
            <person name="Xu W."/>
            <person name="Pan J."/>
            <person name="Luo Z.H."/>
            <person name="Li M."/>
        </authorList>
    </citation>
    <scope>NUCLEOTIDE SEQUENCE [LARGE SCALE GENOMIC DNA]</scope>
    <source>
        <strain evidence="1">HyVt-19</strain>
    </source>
</reference>
<comment type="caution">
    <text evidence="1">The sequence shown here is derived from an EMBL/GenBank/DDBJ whole genome shotgun (WGS) entry which is preliminary data.</text>
</comment>
<dbReference type="Proteomes" id="UP000886355">
    <property type="component" value="Unassembled WGS sequence"/>
</dbReference>
<feature type="non-terminal residue" evidence="1">
    <location>
        <position position="1"/>
    </location>
</feature>
<dbReference type="Pfam" id="PF13289">
    <property type="entry name" value="SIR2_2"/>
    <property type="match status" value="1"/>
</dbReference>
<dbReference type="AlphaFoldDB" id="A0A7C0WUU6"/>
<accession>A0A7C0WUU6</accession>
<sequence>DVTWPATAFFKRLVDTLPEGDRILHVLTPNYDTLFEHACDSVGIPYTSGFVGGVERRIDWDAVDLSLLVREKVTHRGRFKTSYKYRKHVRLYKVHGSLNFFFHRDTVVENNAWMWDAPDFSDRVIITPGLSKYQTLQNYRQELLKSADAAIDKAHHFLFLGYGF</sequence>
<gene>
    <name evidence="1" type="ORF">ENG14_01410</name>
</gene>
<evidence type="ECO:0000313" key="1">
    <source>
        <dbReference type="EMBL" id="HDL89545.1"/>
    </source>
</evidence>
<dbReference type="EMBL" id="DQZW01000068">
    <property type="protein sequence ID" value="HDL89545.1"/>
    <property type="molecule type" value="Genomic_DNA"/>
</dbReference>
<protein>
    <submittedName>
        <fullName evidence="1">Uncharacterized protein</fullName>
    </submittedName>
</protein>
<proteinExistence type="predicted"/>